<evidence type="ECO:0000313" key="3">
    <source>
        <dbReference type="Proteomes" id="UP001589783"/>
    </source>
</evidence>
<keyword evidence="1" id="KW-0812">Transmembrane</keyword>
<name>A0ABV6HB90_9ACTN</name>
<gene>
    <name evidence="2" type="ORF">ACFFJD_15000</name>
</gene>
<organism evidence="2 3">
    <name type="scientific">Gordonia phosphorivorans</name>
    <dbReference type="NCBI Taxonomy" id="1056982"/>
    <lineage>
        <taxon>Bacteria</taxon>
        <taxon>Bacillati</taxon>
        <taxon>Actinomycetota</taxon>
        <taxon>Actinomycetes</taxon>
        <taxon>Mycobacteriales</taxon>
        <taxon>Gordoniaceae</taxon>
        <taxon>Gordonia</taxon>
    </lineage>
</organism>
<protein>
    <recommendedName>
        <fullName evidence="4">Integral membrane protein</fullName>
    </recommendedName>
</protein>
<keyword evidence="1" id="KW-1133">Transmembrane helix</keyword>
<dbReference type="EMBL" id="JBHLWV010000027">
    <property type="protein sequence ID" value="MFC0316156.1"/>
    <property type="molecule type" value="Genomic_DNA"/>
</dbReference>
<evidence type="ECO:0000256" key="1">
    <source>
        <dbReference type="SAM" id="Phobius"/>
    </source>
</evidence>
<dbReference type="Proteomes" id="UP001589783">
    <property type="component" value="Unassembled WGS sequence"/>
</dbReference>
<feature type="transmembrane region" description="Helical" evidence="1">
    <location>
        <begin position="104"/>
        <end position="124"/>
    </location>
</feature>
<comment type="caution">
    <text evidence="2">The sequence shown here is derived from an EMBL/GenBank/DDBJ whole genome shotgun (WGS) entry which is preliminary data.</text>
</comment>
<keyword evidence="1" id="KW-0472">Membrane</keyword>
<sequence>MAFLVAGVMLLLVGLATVLIPNSVFTREIPPTAWNYPVWILTAVLAGLLAATYVTSGDAPADEDSDREGRWGIAGAVLTWFAVGCPVCNKIALLALGYSGALAWFAPLQPILAALALLLLWFALARRLEGARMCVLPPVPADAGSTA</sequence>
<proteinExistence type="predicted"/>
<evidence type="ECO:0008006" key="4">
    <source>
        <dbReference type="Google" id="ProtNLM"/>
    </source>
</evidence>
<keyword evidence="3" id="KW-1185">Reference proteome</keyword>
<reference evidence="2 3" key="1">
    <citation type="submission" date="2024-09" db="EMBL/GenBank/DDBJ databases">
        <authorList>
            <person name="Sun Q."/>
            <person name="Mori K."/>
        </authorList>
    </citation>
    <scope>NUCLEOTIDE SEQUENCE [LARGE SCALE GENOMIC DNA]</scope>
    <source>
        <strain evidence="2 3">CCM 7957</strain>
    </source>
</reference>
<feature type="transmembrane region" description="Helical" evidence="1">
    <location>
        <begin position="36"/>
        <end position="56"/>
    </location>
</feature>
<dbReference type="RefSeq" id="WP_382365570.1">
    <property type="nucleotide sequence ID" value="NZ_JBHLWV010000027.1"/>
</dbReference>
<evidence type="ECO:0000313" key="2">
    <source>
        <dbReference type="EMBL" id="MFC0316156.1"/>
    </source>
</evidence>
<accession>A0ABV6HB90</accession>